<name>A0ABR9PY04_9BACT</name>
<keyword evidence="6" id="KW-1185">Reference proteome</keyword>
<dbReference type="Gene3D" id="3.90.1590.10">
    <property type="entry name" value="glutathione-dependent formaldehyde- activating enzyme (gfa)"/>
    <property type="match status" value="1"/>
</dbReference>
<dbReference type="InterPro" id="IPR011057">
    <property type="entry name" value="Mss4-like_sf"/>
</dbReference>
<evidence type="ECO:0000256" key="1">
    <source>
        <dbReference type="ARBA" id="ARBA00005495"/>
    </source>
</evidence>
<evidence type="ECO:0000256" key="3">
    <source>
        <dbReference type="ARBA" id="ARBA00022833"/>
    </source>
</evidence>
<comment type="caution">
    <text evidence="5">The sequence shown here is derived from an EMBL/GenBank/DDBJ whole genome shotgun (WGS) entry which is preliminary data.</text>
</comment>
<evidence type="ECO:0000313" key="5">
    <source>
        <dbReference type="EMBL" id="MBE4752816.1"/>
    </source>
</evidence>
<dbReference type="InterPro" id="IPR006913">
    <property type="entry name" value="CENP-V/GFA"/>
</dbReference>
<comment type="similarity">
    <text evidence="1">Belongs to the Gfa family.</text>
</comment>
<gene>
    <name evidence="5" type="ORF">G4177_32135</name>
</gene>
<evidence type="ECO:0000259" key="4">
    <source>
        <dbReference type="Pfam" id="PF04828"/>
    </source>
</evidence>
<sequence length="183" mass="20049">MNANEPSPPTNTSWARCSCGRVELELRGAPIVGAVCYCDDCQAGSRQIEGLPGGQPSQEADGGTAYLLYRKDRFRCTRGSALLKDYKLREASPTNRVVATCCGSAMFLRFDGGEHWVSVFRARLQGEPPALRMRINTRSRPPGPALPEDLPAYPTVPPRFILKLMAAWLAMGLQRLAPAARSR</sequence>
<dbReference type="RefSeq" id="WP_193429992.1">
    <property type="nucleotide sequence ID" value="NZ_CBCSIP010000156.1"/>
</dbReference>
<feature type="domain" description="CENP-V/GFA" evidence="4">
    <location>
        <begin position="15"/>
        <end position="43"/>
    </location>
</feature>
<reference evidence="5 6" key="1">
    <citation type="submission" date="2020-02" db="EMBL/GenBank/DDBJ databases">
        <authorList>
            <person name="Babadi Z.K."/>
            <person name="Risdian C."/>
            <person name="Ebrahimipour G.H."/>
            <person name="Wink J."/>
        </authorList>
    </citation>
    <scope>NUCLEOTIDE SEQUENCE [LARGE SCALE GENOMIC DNA]</scope>
    <source>
        <strain evidence="5 6">ZKHCc1 1396</strain>
    </source>
</reference>
<evidence type="ECO:0000313" key="6">
    <source>
        <dbReference type="Proteomes" id="UP001516472"/>
    </source>
</evidence>
<dbReference type="SUPFAM" id="SSF51316">
    <property type="entry name" value="Mss4-like"/>
    <property type="match status" value="1"/>
</dbReference>
<dbReference type="EMBL" id="JAAIYO010000014">
    <property type="protein sequence ID" value="MBE4752816.1"/>
    <property type="molecule type" value="Genomic_DNA"/>
</dbReference>
<dbReference type="Pfam" id="PF04828">
    <property type="entry name" value="GFA"/>
    <property type="match status" value="1"/>
</dbReference>
<protein>
    <recommendedName>
        <fullName evidence="4">CENP-V/GFA domain-containing protein</fullName>
    </recommendedName>
</protein>
<accession>A0ABR9PY04</accession>
<keyword evidence="3" id="KW-0862">Zinc</keyword>
<dbReference type="Proteomes" id="UP001516472">
    <property type="component" value="Unassembled WGS sequence"/>
</dbReference>
<evidence type="ECO:0000256" key="2">
    <source>
        <dbReference type="ARBA" id="ARBA00022723"/>
    </source>
</evidence>
<keyword evidence="2" id="KW-0479">Metal-binding</keyword>
<proteinExistence type="inferred from homology"/>
<organism evidence="5 6">
    <name type="scientific">Corallococcus soli</name>
    <dbReference type="NCBI Taxonomy" id="2710757"/>
    <lineage>
        <taxon>Bacteria</taxon>
        <taxon>Pseudomonadati</taxon>
        <taxon>Myxococcota</taxon>
        <taxon>Myxococcia</taxon>
        <taxon>Myxococcales</taxon>
        <taxon>Cystobacterineae</taxon>
        <taxon>Myxococcaceae</taxon>
        <taxon>Corallococcus</taxon>
    </lineage>
</organism>